<name>A0A1D6K9F1_MAIZE</name>
<accession>A0A1D6K9F1</accession>
<organism evidence="1">
    <name type="scientific">Zea mays</name>
    <name type="common">Maize</name>
    <dbReference type="NCBI Taxonomy" id="4577"/>
    <lineage>
        <taxon>Eukaryota</taxon>
        <taxon>Viridiplantae</taxon>
        <taxon>Streptophyta</taxon>
        <taxon>Embryophyta</taxon>
        <taxon>Tracheophyta</taxon>
        <taxon>Spermatophyta</taxon>
        <taxon>Magnoliopsida</taxon>
        <taxon>Liliopsida</taxon>
        <taxon>Poales</taxon>
        <taxon>Poaceae</taxon>
        <taxon>PACMAD clade</taxon>
        <taxon>Panicoideae</taxon>
        <taxon>Andropogonodae</taxon>
        <taxon>Andropogoneae</taxon>
        <taxon>Tripsacinae</taxon>
        <taxon>Zea</taxon>
    </lineage>
</organism>
<sequence length="77" mass="8930">MTHDETHALKGFRKVNPDRWEFGNELFLASQKHLLRSIKRRLMLVPIPSLISYWTPRFGCQVGPKAQIVVHPREHGG</sequence>
<dbReference type="EMBL" id="CM007647">
    <property type="protein sequence ID" value="ONM00119.1"/>
    <property type="molecule type" value="Genomic_DNA"/>
</dbReference>
<gene>
    <name evidence="1" type="ORF">ZEAMMB73_Zm00001d030063</name>
</gene>
<protein>
    <submittedName>
        <fullName evidence="1">Uncharacterized protein</fullName>
    </submittedName>
</protein>
<evidence type="ECO:0000313" key="1">
    <source>
        <dbReference type="EMBL" id="ONM00119.1"/>
    </source>
</evidence>
<reference evidence="1" key="1">
    <citation type="submission" date="2015-12" db="EMBL/GenBank/DDBJ databases">
        <title>Update maize B73 reference genome by single molecule sequencing technologies.</title>
        <authorList>
            <consortium name="Maize Genome Sequencing Project"/>
            <person name="Ware D."/>
        </authorList>
    </citation>
    <scope>NUCLEOTIDE SEQUENCE [LARGE SCALE GENOMIC DNA]</scope>
    <source>
        <tissue evidence="1">Seedling</tissue>
    </source>
</reference>
<proteinExistence type="predicted"/>
<dbReference type="InParanoid" id="A0A1D6K9F1"/>
<dbReference type="STRING" id="4577.A0A1D6K9F1"/>
<dbReference type="AlphaFoldDB" id="A0A1D6K9F1"/>